<keyword evidence="1" id="KW-0472">Membrane</keyword>
<dbReference type="EMBL" id="JAPFFF010000015">
    <property type="protein sequence ID" value="KAK8866807.1"/>
    <property type="molecule type" value="Genomic_DNA"/>
</dbReference>
<gene>
    <name evidence="2" type="ORF">M9Y10_009775</name>
</gene>
<comment type="caution">
    <text evidence="2">The sequence shown here is derived from an EMBL/GenBank/DDBJ whole genome shotgun (WGS) entry which is preliminary data.</text>
</comment>
<dbReference type="Proteomes" id="UP001470230">
    <property type="component" value="Unassembled WGS sequence"/>
</dbReference>
<proteinExistence type="predicted"/>
<evidence type="ECO:0008006" key="4">
    <source>
        <dbReference type="Google" id="ProtNLM"/>
    </source>
</evidence>
<keyword evidence="1" id="KW-1133">Transmembrane helix</keyword>
<organism evidence="2 3">
    <name type="scientific">Tritrichomonas musculus</name>
    <dbReference type="NCBI Taxonomy" id="1915356"/>
    <lineage>
        <taxon>Eukaryota</taxon>
        <taxon>Metamonada</taxon>
        <taxon>Parabasalia</taxon>
        <taxon>Tritrichomonadida</taxon>
        <taxon>Tritrichomonadidae</taxon>
        <taxon>Tritrichomonas</taxon>
    </lineage>
</organism>
<name>A0ABR2IPC2_9EUKA</name>
<sequence length="383" mass="41673">MNLTLISLHIAYSTHSSPFFTLPYSYSSPKNLITFSNLNFNNHLSSLFRTQIKDQTNSKLDFALYSCTMNGFLKQVVFIANYENITLVSTSNSYAKSAASPTISFICKSCYFSNNKIPLEMDDNEMPTSTSGAAIYVSLPYNINGTITNSSFVSNEAPYGGAIYFGSSSGDLNITHCIFTGNSCFGQGAHLFIGSHDKLNLMNINFIFGSGNTSVYIIAKEGKENLQLNEIRFYQNTGPILVENAADVTFSACCFTKFSGSGNGIKYIPENLISDKETGSKFIIDNCCVNYGIATGLTLNPSQIVDEFRKVQGKDEAYCALCRLVPTPSHTMSARVSLACAKEAIIAICCCVFISILGILVVVGMSKSTTFGESVDKSEKSKV</sequence>
<evidence type="ECO:0000256" key="1">
    <source>
        <dbReference type="SAM" id="Phobius"/>
    </source>
</evidence>
<feature type="transmembrane region" description="Helical" evidence="1">
    <location>
        <begin position="344"/>
        <end position="363"/>
    </location>
</feature>
<evidence type="ECO:0000313" key="2">
    <source>
        <dbReference type="EMBL" id="KAK8866807.1"/>
    </source>
</evidence>
<evidence type="ECO:0000313" key="3">
    <source>
        <dbReference type="Proteomes" id="UP001470230"/>
    </source>
</evidence>
<dbReference type="InterPro" id="IPR011050">
    <property type="entry name" value="Pectin_lyase_fold/virulence"/>
</dbReference>
<accession>A0ABR2IPC2</accession>
<protein>
    <recommendedName>
        <fullName evidence="4">Right handed beta helix domain-containing protein</fullName>
    </recommendedName>
</protein>
<reference evidence="2 3" key="1">
    <citation type="submission" date="2024-04" db="EMBL/GenBank/DDBJ databases">
        <title>Tritrichomonas musculus Genome.</title>
        <authorList>
            <person name="Alves-Ferreira E."/>
            <person name="Grigg M."/>
            <person name="Lorenzi H."/>
            <person name="Galac M."/>
        </authorList>
    </citation>
    <scope>NUCLEOTIDE SEQUENCE [LARGE SCALE GENOMIC DNA]</scope>
    <source>
        <strain evidence="2 3">EAF2021</strain>
    </source>
</reference>
<keyword evidence="1" id="KW-0812">Transmembrane</keyword>
<dbReference type="SUPFAM" id="SSF51126">
    <property type="entry name" value="Pectin lyase-like"/>
    <property type="match status" value="1"/>
</dbReference>
<keyword evidence="3" id="KW-1185">Reference proteome</keyword>